<proteinExistence type="predicted"/>
<dbReference type="EMBL" id="MLJW01004511">
    <property type="protein sequence ID" value="OIQ69828.1"/>
    <property type="molecule type" value="Genomic_DNA"/>
</dbReference>
<evidence type="ECO:0000313" key="2">
    <source>
        <dbReference type="EMBL" id="OIQ69828.1"/>
    </source>
</evidence>
<dbReference type="AlphaFoldDB" id="A0A1J5PQH7"/>
<organism evidence="2">
    <name type="scientific">mine drainage metagenome</name>
    <dbReference type="NCBI Taxonomy" id="410659"/>
    <lineage>
        <taxon>unclassified sequences</taxon>
        <taxon>metagenomes</taxon>
        <taxon>ecological metagenomes</taxon>
    </lineage>
</organism>
<comment type="caution">
    <text evidence="2">The sequence shown here is derived from an EMBL/GenBank/DDBJ whole genome shotgun (WGS) entry which is preliminary data.</text>
</comment>
<accession>A0A1J5PQH7</accession>
<feature type="region of interest" description="Disordered" evidence="1">
    <location>
        <begin position="1"/>
        <end position="30"/>
    </location>
</feature>
<sequence>MVIGDRTQSTSGDGFLEKKRQQPDQYGRDHGGVQVFRIDHEAAIKHVLKRQKGVLGHTDVNAVNVTAKQGLPNTVQKIADAQGGHQQGGSFLVDQMTQCQTLNQPRHDKHDGTGTDKSQQIDGHLVVQAGVQRQPFGKARHRQGRKQHHGTLGEIEHARGFVNQHKTQRHQGIQHARHQAAQQCFNEKSHANKPPLLLACFA</sequence>
<feature type="compositionally biased region" description="Basic and acidic residues" evidence="1">
    <location>
        <begin position="15"/>
        <end position="30"/>
    </location>
</feature>
<evidence type="ECO:0000256" key="1">
    <source>
        <dbReference type="SAM" id="MobiDB-lite"/>
    </source>
</evidence>
<feature type="compositionally biased region" description="Polar residues" evidence="1">
    <location>
        <begin position="1"/>
        <end position="12"/>
    </location>
</feature>
<protein>
    <submittedName>
        <fullName evidence="2">Uncharacterized protein</fullName>
    </submittedName>
</protein>
<name>A0A1J5PQH7_9ZZZZ</name>
<reference evidence="2" key="1">
    <citation type="submission" date="2016-10" db="EMBL/GenBank/DDBJ databases">
        <title>Sequence of Gallionella enrichment culture.</title>
        <authorList>
            <person name="Poehlein A."/>
            <person name="Muehling M."/>
            <person name="Daniel R."/>
        </authorList>
    </citation>
    <scope>NUCLEOTIDE SEQUENCE</scope>
</reference>
<gene>
    <name evidence="2" type="ORF">GALL_485660</name>
</gene>